<dbReference type="InterPro" id="IPR045405">
    <property type="entry name" value="Peptidase_S80"/>
</dbReference>
<evidence type="ECO:0000313" key="2">
    <source>
        <dbReference type="EMBL" id="DAE00223.1"/>
    </source>
</evidence>
<name>A0A8S5NZG2_9CAUD</name>
<keyword evidence="2" id="KW-0378">Hydrolase</keyword>
<organism evidence="2">
    <name type="scientific">Myoviridae sp. ctLnO19</name>
    <dbReference type="NCBI Taxonomy" id="2825085"/>
    <lineage>
        <taxon>Viruses</taxon>
        <taxon>Duplodnaviria</taxon>
        <taxon>Heunggongvirae</taxon>
        <taxon>Uroviricota</taxon>
        <taxon>Caudoviricetes</taxon>
    </lineage>
</organism>
<protein>
    <submittedName>
        <fullName evidence="2">Prohead core protein protease</fullName>
    </submittedName>
</protein>
<accession>A0A8S5NZG2</accession>
<dbReference type="EMBL" id="BK015301">
    <property type="protein sequence ID" value="DAE00223.1"/>
    <property type="molecule type" value="Genomic_DNA"/>
</dbReference>
<dbReference type="GO" id="GO:0006508">
    <property type="term" value="P:proteolysis"/>
    <property type="evidence" value="ECO:0007669"/>
    <property type="project" value="UniProtKB-KW"/>
</dbReference>
<sequence>MSENFVYRCTRLDGTGKQGILTPDDNGFYIICVGALDHASKNVDQRGQPTYYSSHGAERFFAPGTMFNNRIQGGFVKCEYGHPEREPGMNDMQFLERNLAIREKNVCAVIGAIWLVRDYIDPLTGEKCIGIMAKIKPTGPYGKYLEEDLRSKGMNVCFSIRSLTSWKTINGRKCKVLHTVITFDYVNEPGITCAEKLVSPSLESSVPDVKTLGIEAEVGMDVMVSNHSINQLLSKSATGALSLESNSREMLVEARSNLEGLERKERKISKAFTF</sequence>
<dbReference type="Pfam" id="PF20034">
    <property type="entry name" value="Peptidase_S80"/>
    <property type="match status" value="1"/>
</dbReference>
<reference evidence="2" key="1">
    <citation type="journal article" date="2021" name="Proc. Natl. Acad. Sci. U.S.A.">
        <title>A Catalog of Tens of Thousands of Viruses from Human Metagenomes Reveals Hidden Associations with Chronic Diseases.</title>
        <authorList>
            <person name="Tisza M.J."/>
            <person name="Buck C.B."/>
        </authorList>
    </citation>
    <scope>NUCLEOTIDE SEQUENCE</scope>
    <source>
        <strain evidence="2">CtLnO19</strain>
    </source>
</reference>
<dbReference type="GO" id="GO:0008233">
    <property type="term" value="F:peptidase activity"/>
    <property type="evidence" value="ECO:0007669"/>
    <property type="project" value="UniProtKB-KW"/>
</dbReference>
<feature type="coiled-coil region" evidence="1">
    <location>
        <begin position="244"/>
        <end position="271"/>
    </location>
</feature>
<proteinExistence type="predicted"/>
<keyword evidence="1" id="KW-0175">Coiled coil</keyword>
<keyword evidence="2" id="KW-0645">Protease</keyword>
<evidence type="ECO:0000256" key="1">
    <source>
        <dbReference type="SAM" id="Coils"/>
    </source>
</evidence>